<dbReference type="Proteomes" id="UP001652620">
    <property type="component" value="Chromosome 3"/>
</dbReference>
<evidence type="ECO:0000313" key="7">
    <source>
        <dbReference type="Proteomes" id="UP001652620"/>
    </source>
</evidence>
<gene>
    <name evidence="8" type="primary">LOC125777703</name>
</gene>
<dbReference type="InterPro" id="IPR020846">
    <property type="entry name" value="MFS_dom"/>
</dbReference>
<evidence type="ECO:0000256" key="4">
    <source>
        <dbReference type="ARBA" id="ARBA00023136"/>
    </source>
</evidence>
<feature type="transmembrane region" description="Helical" evidence="5">
    <location>
        <begin position="31"/>
        <end position="55"/>
    </location>
</feature>
<dbReference type="InterPro" id="IPR011701">
    <property type="entry name" value="MFS"/>
</dbReference>
<protein>
    <submittedName>
        <fullName evidence="8">Inorganic phosphate cotransporter</fullName>
    </submittedName>
</protein>
<dbReference type="RefSeq" id="XP_049308921.1">
    <property type="nucleotide sequence ID" value="XM_049452964.1"/>
</dbReference>
<dbReference type="PANTHER" id="PTHR11662:SF280">
    <property type="entry name" value="FI21844P1-RELATED"/>
    <property type="match status" value="1"/>
</dbReference>
<organism evidence="7 8">
    <name type="scientific">Bactrocera dorsalis</name>
    <name type="common">Oriental fruit fly</name>
    <name type="synonym">Dacus dorsalis</name>
    <dbReference type="NCBI Taxonomy" id="27457"/>
    <lineage>
        <taxon>Eukaryota</taxon>
        <taxon>Metazoa</taxon>
        <taxon>Ecdysozoa</taxon>
        <taxon>Arthropoda</taxon>
        <taxon>Hexapoda</taxon>
        <taxon>Insecta</taxon>
        <taxon>Pterygota</taxon>
        <taxon>Neoptera</taxon>
        <taxon>Endopterygota</taxon>
        <taxon>Diptera</taxon>
        <taxon>Brachycera</taxon>
        <taxon>Muscomorpha</taxon>
        <taxon>Tephritoidea</taxon>
        <taxon>Tephritidae</taxon>
        <taxon>Bactrocera</taxon>
        <taxon>Bactrocera</taxon>
    </lineage>
</organism>
<evidence type="ECO:0000256" key="2">
    <source>
        <dbReference type="ARBA" id="ARBA00022692"/>
    </source>
</evidence>
<dbReference type="PROSITE" id="PS50850">
    <property type="entry name" value="MFS"/>
    <property type="match status" value="1"/>
</dbReference>
<dbReference type="SUPFAM" id="SSF103473">
    <property type="entry name" value="MFS general substrate transporter"/>
    <property type="match status" value="1"/>
</dbReference>
<keyword evidence="4 5" id="KW-0472">Membrane</keyword>
<dbReference type="GeneID" id="125777703"/>
<dbReference type="Pfam" id="PF07690">
    <property type="entry name" value="MFS_1"/>
    <property type="match status" value="1"/>
</dbReference>
<feature type="transmembrane region" description="Helical" evidence="5">
    <location>
        <begin position="397"/>
        <end position="423"/>
    </location>
</feature>
<keyword evidence="3 5" id="KW-1133">Transmembrane helix</keyword>
<evidence type="ECO:0000259" key="6">
    <source>
        <dbReference type="PROSITE" id="PS50850"/>
    </source>
</evidence>
<feature type="transmembrane region" description="Helical" evidence="5">
    <location>
        <begin position="128"/>
        <end position="153"/>
    </location>
</feature>
<sequence>MASKDITAAIATKTAAENDGPRVGVRHLQSFLIFLGFSVGFMQRTNLSVAIVAMMDRNSTNPDFPEYDWSEQTKSLVLSSYFWGYFLMQIPGGQLAQRFGGKIMLLFSVGIGGFLTIFTPFGAQLGDWQFICALRFLQGFCQAAVYPSGQIILARWAPPAERGILVTLCFSGMQFGTVIIMSISGILATSKFGWPSIFYVSGGCGIIWSFMWLLWGAESPRQSKLITPKERNYIESALEVLSKSESNTTPAKLPTPWLSIFTSVPFWALNITHCAYNWGYWTLLTQIPSYIKNVFNKNIQSNALLSALPYAANLVFGLCFCALGQVLLSKKVFSTNASRKIFNTIGMWIPMAATIPLAFVDANSSDLAVILLTLSLGINSAVFIGFFVNYIELSPNFAATLMGITNFGATLMSMIGPLVVGVVVTDTTNPNQWRIIFYTMVFSYFIGNLLFITLGGTKVQPWNEPVKRNANRVQQTGE</sequence>
<feature type="domain" description="Major facilitator superfamily (MFS) profile" evidence="6">
    <location>
        <begin position="29"/>
        <end position="459"/>
    </location>
</feature>
<dbReference type="Gene3D" id="1.20.1250.20">
    <property type="entry name" value="MFS general substrate transporter like domains"/>
    <property type="match status" value="2"/>
</dbReference>
<evidence type="ECO:0000256" key="3">
    <source>
        <dbReference type="ARBA" id="ARBA00022989"/>
    </source>
</evidence>
<accession>A0ABM3JI57</accession>
<feature type="transmembrane region" description="Helical" evidence="5">
    <location>
        <begin position="367"/>
        <end position="391"/>
    </location>
</feature>
<dbReference type="InterPro" id="IPR050382">
    <property type="entry name" value="MFS_Na/Anion_cotransporter"/>
</dbReference>
<evidence type="ECO:0000256" key="1">
    <source>
        <dbReference type="ARBA" id="ARBA00004141"/>
    </source>
</evidence>
<feature type="transmembrane region" description="Helical" evidence="5">
    <location>
        <begin position="307"/>
        <end position="329"/>
    </location>
</feature>
<feature type="transmembrane region" description="Helical" evidence="5">
    <location>
        <begin position="103"/>
        <end position="122"/>
    </location>
</feature>
<feature type="transmembrane region" description="Helical" evidence="5">
    <location>
        <begin position="341"/>
        <end position="360"/>
    </location>
</feature>
<dbReference type="InterPro" id="IPR036259">
    <property type="entry name" value="MFS_trans_sf"/>
</dbReference>
<evidence type="ECO:0000256" key="5">
    <source>
        <dbReference type="SAM" id="Phobius"/>
    </source>
</evidence>
<feature type="transmembrane region" description="Helical" evidence="5">
    <location>
        <begin position="165"/>
        <end position="188"/>
    </location>
</feature>
<comment type="subcellular location">
    <subcellularLocation>
        <location evidence="1">Membrane</location>
        <topology evidence="1">Multi-pass membrane protein</topology>
    </subcellularLocation>
</comment>
<dbReference type="CDD" id="cd17318">
    <property type="entry name" value="MFS_SLC17"/>
    <property type="match status" value="1"/>
</dbReference>
<feature type="transmembrane region" description="Helical" evidence="5">
    <location>
        <begin position="435"/>
        <end position="454"/>
    </location>
</feature>
<feature type="transmembrane region" description="Helical" evidence="5">
    <location>
        <begin position="194"/>
        <end position="215"/>
    </location>
</feature>
<keyword evidence="2 5" id="KW-0812">Transmembrane</keyword>
<proteinExistence type="predicted"/>
<name>A0ABM3JI57_BACDO</name>
<dbReference type="PANTHER" id="PTHR11662">
    <property type="entry name" value="SOLUTE CARRIER FAMILY 17"/>
    <property type="match status" value="1"/>
</dbReference>
<evidence type="ECO:0000313" key="8">
    <source>
        <dbReference type="RefSeq" id="XP_049308921.1"/>
    </source>
</evidence>
<keyword evidence="7" id="KW-1185">Reference proteome</keyword>
<reference evidence="8" key="1">
    <citation type="submission" date="2025-08" db="UniProtKB">
        <authorList>
            <consortium name="RefSeq"/>
        </authorList>
    </citation>
    <scope>IDENTIFICATION</scope>
    <source>
        <tissue evidence="8">Adult</tissue>
    </source>
</reference>